<comment type="caution">
    <text evidence="1">The sequence shown here is derived from an EMBL/GenBank/DDBJ whole genome shotgun (WGS) entry which is preliminary data.</text>
</comment>
<dbReference type="EMBL" id="CM042010">
    <property type="protein sequence ID" value="KAI3783184.1"/>
    <property type="molecule type" value="Genomic_DNA"/>
</dbReference>
<reference evidence="2" key="1">
    <citation type="journal article" date="2022" name="Mol. Ecol. Resour.">
        <title>The genomes of chicory, endive, great burdock and yacon provide insights into Asteraceae palaeo-polyploidization history and plant inulin production.</title>
        <authorList>
            <person name="Fan W."/>
            <person name="Wang S."/>
            <person name="Wang H."/>
            <person name="Wang A."/>
            <person name="Jiang F."/>
            <person name="Liu H."/>
            <person name="Zhao H."/>
            <person name="Xu D."/>
            <person name="Zhang Y."/>
        </authorList>
    </citation>
    <scope>NUCLEOTIDE SEQUENCE [LARGE SCALE GENOMIC DNA]</scope>
    <source>
        <strain evidence="2">cv. Punajuju</strain>
    </source>
</reference>
<reference evidence="1 2" key="2">
    <citation type="journal article" date="2022" name="Mol. Ecol. Resour.">
        <title>The genomes of chicory, endive, great burdock and yacon provide insights into Asteraceae paleo-polyploidization history and plant inulin production.</title>
        <authorList>
            <person name="Fan W."/>
            <person name="Wang S."/>
            <person name="Wang H."/>
            <person name="Wang A."/>
            <person name="Jiang F."/>
            <person name="Liu H."/>
            <person name="Zhao H."/>
            <person name="Xu D."/>
            <person name="Zhang Y."/>
        </authorList>
    </citation>
    <scope>NUCLEOTIDE SEQUENCE [LARGE SCALE GENOMIC DNA]</scope>
    <source>
        <strain evidence="2">cv. Punajuju</strain>
        <tissue evidence="1">Leaves</tissue>
    </source>
</reference>
<name>A0ACB9GIC8_CICIN</name>
<dbReference type="Proteomes" id="UP001055811">
    <property type="component" value="Linkage Group LG02"/>
</dbReference>
<evidence type="ECO:0000313" key="2">
    <source>
        <dbReference type="Proteomes" id="UP001055811"/>
    </source>
</evidence>
<organism evidence="1 2">
    <name type="scientific">Cichorium intybus</name>
    <name type="common">Chicory</name>
    <dbReference type="NCBI Taxonomy" id="13427"/>
    <lineage>
        <taxon>Eukaryota</taxon>
        <taxon>Viridiplantae</taxon>
        <taxon>Streptophyta</taxon>
        <taxon>Embryophyta</taxon>
        <taxon>Tracheophyta</taxon>
        <taxon>Spermatophyta</taxon>
        <taxon>Magnoliopsida</taxon>
        <taxon>eudicotyledons</taxon>
        <taxon>Gunneridae</taxon>
        <taxon>Pentapetalae</taxon>
        <taxon>asterids</taxon>
        <taxon>campanulids</taxon>
        <taxon>Asterales</taxon>
        <taxon>Asteraceae</taxon>
        <taxon>Cichorioideae</taxon>
        <taxon>Cichorieae</taxon>
        <taxon>Cichoriinae</taxon>
        <taxon>Cichorium</taxon>
    </lineage>
</organism>
<protein>
    <submittedName>
        <fullName evidence="1">Uncharacterized protein</fullName>
    </submittedName>
</protein>
<gene>
    <name evidence="1" type="ORF">L2E82_13248</name>
</gene>
<evidence type="ECO:0000313" key="1">
    <source>
        <dbReference type="EMBL" id="KAI3783184.1"/>
    </source>
</evidence>
<keyword evidence="2" id="KW-1185">Reference proteome</keyword>
<sequence length="78" mass="8727">MSSREKEYEEFEEFDIACELSTRVSNVLEMSHGGLKVEAVDGTNSKESQSIDYIALESLPFQDVPVLGEYEYVGSKGK</sequence>
<proteinExistence type="predicted"/>
<accession>A0ACB9GIC8</accession>